<keyword evidence="2" id="KW-1185">Reference proteome</keyword>
<protein>
    <submittedName>
        <fullName evidence="1">Uncharacterized protein</fullName>
    </submittedName>
</protein>
<name>A0ACC1A1I2_9ROSI</name>
<proteinExistence type="predicted"/>
<sequence>MVDYSLNGLEFLLMTLSIVSVELQTRLKEVGMIATDGDAPGQALAEELARRLGRERCQGVKWPKKDEVNHFKDANEVRY</sequence>
<reference evidence="2" key="1">
    <citation type="journal article" date="2023" name="G3 (Bethesda)">
        <title>Genome assembly and association tests identify interacting loci associated with vigor, precocity, and sex in interspecific pistachio rootstocks.</title>
        <authorList>
            <person name="Palmer W."/>
            <person name="Jacygrad E."/>
            <person name="Sagayaradj S."/>
            <person name="Cavanaugh K."/>
            <person name="Han R."/>
            <person name="Bertier L."/>
            <person name="Beede B."/>
            <person name="Kafkas S."/>
            <person name="Golino D."/>
            <person name="Preece J."/>
            <person name="Michelmore R."/>
        </authorList>
    </citation>
    <scope>NUCLEOTIDE SEQUENCE [LARGE SCALE GENOMIC DNA]</scope>
</reference>
<gene>
    <name evidence="1" type="ORF">Patl1_11546</name>
</gene>
<dbReference type="EMBL" id="CM047908">
    <property type="protein sequence ID" value="KAJ0081334.1"/>
    <property type="molecule type" value="Genomic_DNA"/>
</dbReference>
<dbReference type="Proteomes" id="UP001164250">
    <property type="component" value="Chromosome 12"/>
</dbReference>
<organism evidence="1 2">
    <name type="scientific">Pistacia atlantica</name>
    <dbReference type="NCBI Taxonomy" id="434234"/>
    <lineage>
        <taxon>Eukaryota</taxon>
        <taxon>Viridiplantae</taxon>
        <taxon>Streptophyta</taxon>
        <taxon>Embryophyta</taxon>
        <taxon>Tracheophyta</taxon>
        <taxon>Spermatophyta</taxon>
        <taxon>Magnoliopsida</taxon>
        <taxon>eudicotyledons</taxon>
        <taxon>Gunneridae</taxon>
        <taxon>Pentapetalae</taxon>
        <taxon>rosids</taxon>
        <taxon>malvids</taxon>
        <taxon>Sapindales</taxon>
        <taxon>Anacardiaceae</taxon>
        <taxon>Pistacia</taxon>
    </lineage>
</organism>
<evidence type="ECO:0000313" key="2">
    <source>
        <dbReference type="Proteomes" id="UP001164250"/>
    </source>
</evidence>
<accession>A0ACC1A1I2</accession>
<comment type="caution">
    <text evidence="1">The sequence shown here is derived from an EMBL/GenBank/DDBJ whole genome shotgun (WGS) entry which is preliminary data.</text>
</comment>
<evidence type="ECO:0000313" key="1">
    <source>
        <dbReference type="EMBL" id="KAJ0081334.1"/>
    </source>
</evidence>